<dbReference type="Proteomes" id="UP000551327">
    <property type="component" value="Unassembled WGS sequence"/>
</dbReference>
<keyword evidence="2" id="KW-1185">Reference proteome</keyword>
<dbReference type="RefSeq" id="WP_118072663.1">
    <property type="nucleotide sequence ID" value="NZ_JACLAX010000007.1"/>
</dbReference>
<sequence>MKRTRHTFRLPPELADQLADYASRKRVSQAAVVEAALASFLSPDSSERMEAAFSRRLDRISRQLDKLDYHVEVGNEAIALFVRTWLISNPALPDSQLPAAQAQAQERFTAFVSALARRMESEQRLAR</sequence>
<evidence type="ECO:0000313" key="1">
    <source>
        <dbReference type="EMBL" id="MBC2669238.1"/>
    </source>
</evidence>
<comment type="caution">
    <text evidence="1">The sequence shown here is derived from an EMBL/GenBank/DDBJ whole genome shotgun (WGS) entry which is preliminary data.</text>
</comment>
<reference evidence="1 2" key="1">
    <citation type="submission" date="2020-08" db="EMBL/GenBank/DDBJ databases">
        <title>The genome sequence of type strain Novosphingobium piscinae KCTC 42194.</title>
        <authorList>
            <person name="Liu Y."/>
        </authorList>
    </citation>
    <scope>NUCLEOTIDE SEQUENCE [LARGE SCALE GENOMIC DNA]</scope>
    <source>
        <strain evidence="1 2">KCTC 42194</strain>
    </source>
</reference>
<organism evidence="1 2">
    <name type="scientific">Novosphingobium piscinae</name>
    <dbReference type="NCBI Taxonomy" id="1507448"/>
    <lineage>
        <taxon>Bacteria</taxon>
        <taxon>Pseudomonadati</taxon>
        <taxon>Pseudomonadota</taxon>
        <taxon>Alphaproteobacteria</taxon>
        <taxon>Sphingomonadales</taxon>
        <taxon>Sphingomonadaceae</taxon>
        <taxon>Novosphingobium</taxon>
    </lineage>
</organism>
<dbReference type="EMBL" id="JACLAX010000007">
    <property type="protein sequence ID" value="MBC2669238.1"/>
    <property type="molecule type" value="Genomic_DNA"/>
</dbReference>
<evidence type="ECO:0000313" key="2">
    <source>
        <dbReference type="Proteomes" id="UP000551327"/>
    </source>
</evidence>
<gene>
    <name evidence="1" type="ORF">H7F53_08790</name>
</gene>
<protein>
    <submittedName>
        <fullName evidence="1">CopG family transcriptional regulator</fullName>
    </submittedName>
</protein>
<name>A0A7X1KQ74_9SPHN</name>
<accession>A0A7X1KQ74</accession>
<dbReference type="AlphaFoldDB" id="A0A7X1KQ74"/>
<proteinExistence type="predicted"/>